<comment type="similarity">
    <text evidence="1">Belongs to the non-flavoprotein flavin reductase family.</text>
</comment>
<protein>
    <submittedName>
        <fullName evidence="4">DIM6/NTAB family flavoprotein oxygenase</fullName>
    </submittedName>
</protein>
<name>M1LN04_9PROT</name>
<dbReference type="InterPro" id="IPR012349">
    <property type="entry name" value="Split_barrel_FMN-bd"/>
</dbReference>
<accession>M1LN04</accession>
<dbReference type="OrthoDB" id="9792858at2"/>
<keyword evidence="5" id="KW-1185">Reference proteome</keyword>
<dbReference type="GO" id="GO:0042602">
    <property type="term" value="F:riboflavin reductase (NADPH) activity"/>
    <property type="evidence" value="ECO:0007669"/>
    <property type="project" value="TreeGrafter"/>
</dbReference>
<dbReference type="AlphaFoldDB" id="M1LN04"/>
<evidence type="ECO:0000256" key="1">
    <source>
        <dbReference type="ARBA" id="ARBA00008898"/>
    </source>
</evidence>
<evidence type="ECO:0000313" key="5">
    <source>
        <dbReference type="Proteomes" id="UP000011547"/>
    </source>
</evidence>
<dbReference type="PANTHER" id="PTHR30466:SF11">
    <property type="entry name" value="FLAVIN-DEPENDENT MONOOXYGENASE, REDUCTASE SUBUNIT HSAB"/>
    <property type="match status" value="1"/>
</dbReference>
<dbReference type="KEGG" id="kde:CDSE_0854"/>
<dbReference type="InterPro" id="IPR050268">
    <property type="entry name" value="NADH-dep_flavin_reductase"/>
</dbReference>
<dbReference type="PANTHER" id="PTHR30466">
    <property type="entry name" value="FLAVIN REDUCTASE"/>
    <property type="match status" value="1"/>
</dbReference>
<dbReference type="Proteomes" id="UP000011547">
    <property type="component" value="Chromosome"/>
</dbReference>
<dbReference type="InterPro" id="IPR002563">
    <property type="entry name" value="Flavin_Rdtase-like_dom"/>
</dbReference>
<reference evidence="4 5" key="1">
    <citation type="journal article" date="2013" name="Genome Biol. Evol.">
        <title>Genome evolution and phylogenomic analysis of candidatus kinetoplastibacterium, the betaproteobacterial endosymbionts of strigomonas and angomonas.</title>
        <authorList>
            <person name="Alves J.M."/>
            <person name="Serrano M.G."/>
            <person name="Maia da Silva F."/>
            <person name="Voegtly L.J."/>
            <person name="Matveyev A.V."/>
            <person name="Teixeira M.M."/>
            <person name="Camargo E.P."/>
            <person name="Buck G.A."/>
        </authorList>
    </citation>
    <scope>NUCLEOTIDE SEQUENCE [LARGE SCALE GENOMIC DNA]</scope>
    <source>
        <strain evidence="4 5">TCC079E</strain>
    </source>
</reference>
<proteinExistence type="inferred from homology"/>
<dbReference type="RefSeq" id="WP_015396513.1">
    <property type="nucleotide sequence ID" value="NC_020294.1"/>
</dbReference>
<dbReference type="GO" id="GO:0010181">
    <property type="term" value="F:FMN binding"/>
    <property type="evidence" value="ECO:0007669"/>
    <property type="project" value="InterPro"/>
</dbReference>
<dbReference type="HOGENOM" id="CLU_059021_1_0_4"/>
<dbReference type="SUPFAM" id="SSF50475">
    <property type="entry name" value="FMN-binding split barrel"/>
    <property type="match status" value="1"/>
</dbReference>
<dbReference type="eggNOG" id="COG1853">
    <property type="taxonomic scope" value="Bacteria"/>
</dbReference>
<dbReference type="SMART" id="SM00903">
    <property type="entry name" value="Flavin_Reduct"/>
    <property type="match status" value="1"/>
</dbReference>
<evidence type="ECO:0000256" key="2">
    <source>
        <dbReference type="ARBA" id="ARBA00023002"/>
    </source>
</evidence>
<evidence type="ECO:0000259" key="3">
    <source>
        <dbReference type="SMART" id="SM00903"/>
    </source>
</evidence>
<dbReference type="Gene3D" id="2.30.110.10">
    <property type="entry name" value="Electron Transport, Fmn-binding Protein, Chain A"/>
    <property type="match status" value="1"/>
</dbReference>
<dbReference type="EMBL" id="CP003803">
    <property type="protein sequence ID" value="AGF47102.1"/>
    <property type="molecule type" value="Genomic_DNA"/>
</dbReference>
<gene>
    <name evidence="4" type="ORF">CDSE_0854</name>
</gene>
<evidence type="ECO:0000313" key="4">
    <source>
        <dbReference type="EMBL" id="AGF47102.1"/>
    </source>
</evidence>
<organism evidence="4 5">
    <name type="scientific">Candidatus Kinetoplastidibacterium desouzai TCC079E</name>
    <dbReference type="NCBI Taxonomy" id="1208919"/>
    <lineage>
        <taxon>Bacteria</taxon>
        <taxon>Pseudomonadati</taxon>
        <taxon>Pseudomonadota</taxon>
        <taxon>Betaproteobacteria</taxon>
        <taxon>Candidatus Kinetoplastidibacterium</taxon>
    </lineage>
</organism>
<dbReference type="STRING" id="1208919.CDSE_0854"/>
<feature type="domain" description="Flavin reductase like" evidence="3">
    <location>
        <begin position="16"/>
        <end position="162"/>
    </location>
</feature>
<sequence>MLVNFPTDQQTLRKSLGMFSTGVAIVTTNDSHNKAFGLTINSFSSLSLDPPFIIWNISIKSTLKDIFQNSKNYVVHILTKHHTNIANIFAKKDILARFNGIDTKLSPSGTIMIEKNFMAWFDCYNYKQYEEGDHIIMIGRIEHLYYDNNNSPLIFCKGTFHETNI</sequence>
<dbReference type="PATRIC" id="fig|1208919.3.peg.543"/>
<dbReference type="Pfam" id="PF01613">
    <property type="entry name" value="Flavin_Reduct"/>
    <property type="match status" value="1"/>
</dbReference>
<keyword evidence="2" id="KW-0560">Oxidoreductase</keyword>